<evidence type="ECO:0000313" key="1">
    <source>
        <dbReference type="EMBL" id="KAL0564675.1"/>
    </source>
</evidence>
<dbReference type="EMBL" id="JBAHYK010002634">
    <property type="protein sequence ID" value="KAL0564675.1"/>
    <property type="molecule type" value="Genomic_DNA"/>
</dbReference>
<proteinExistence type="predicted"/>
<evidence type="ECO:0000313" key="2">
    <source>
        <dbReference type="Proteomes" id="UP001465976"/>
    </source>
</evidence>
<reference evidence="1 2" key="1">
    <citation type="submission" date="2024-02" db="EMBL/GenBank/DDBJ databases">
        <title>A draft genome for the cacao thread blight pathogen Marasmius crinis-equi.</title>
        <authorList>
            <person name="Cohen S.P."/>
            <person name="Baruah I.K."/>
            <person name="Amoako-Attah I."/>
            <person name="Bukari Y."/>
            <person name="Meinhardt L.W."/>
            <person name="Bailey B.A."/>
        </authorList>
    </citation>
    <scope>NUCLEOTIDE SEQUENCE [LARGE SCALE GENOMIC DNA]</scope>
    <source>
        <strain evidence="1 2">GH-76</strain>
    </source>
</reference>
<keyword evidence="2" id="KW-1185">Reference proteome</keyword>
<accession>A0ABR3EP68</accession>
<comment type="caution">
    <text evidence="1">The sequence shown here is derived from an EMBL/GenBank/DDBJ whole genome shotgun (WGS) entry which is preliminary data.</text>
</comment>
<gene>
    <name evidence="1" type="ORF">V5O48_017367</name>
</gene>
<name>A0ABR3EP68_9AGAR</name>
<organism evidence="1 2">
    <name type="scientific">Marasmius crinis-equi</name>
    <dbReference type="NCBI Taxonomy" id="585013"/>
    <lineage>
        <taxon>Eukaryota</taxon>
        <taxon>Fungi</taxon>
        <taxon>Dikarya</taxon>
        <taxon>Basidiomycota</taxon>
        <taxon>Agaricomycotina</taxon>
        <taxon>Agaricomycetes</taxon>
        <taxon>Agaricomycetidae</taxon>
        <taxon>Agaricales</taxon>
        <taxon>Marasmiineae</taxon>
        <taxon>Marasmiaceae</taxon>
        <taxon>Marasmius</taxon>
    </lineage>
</organism>
<sequence>MASDSKSYLQIHEGEYHINVQAASLQTAEYLMSGMQASVRNVQANDLTASISNFLDSSLLHQCGYEHTTIRLFKSLLSFLKKSGIDPDLANSLRTSVRRDRLIEWLKDFPDNYSRAVKPLIADVHSLFGSDSDSRGSNGRPRQSQRAYFHKALEVIRTCRDLEERVTQPLSGIYRIYLVDVQTVHNTAEEALRRLKNGEKHAKPFHKFHEAVTYCLRNAHKSRLDEFEERWKKVEDKDWHKGEALKRAEERLKKAESGKRVLLPVSYYKSYDIIFDNPKSGEEVKCAEHDSIEGLEWLFAYTIYEKSHGQTPLLLPTSHFYQNFEEELQSLIFPGLDERDQAKRELLHPQAVSAILDRVQNLPDTIHEHIAPVKSGTLIGQLILNKQPLFILWDRGPSFYFDLPLPDQDNRRFKNIWCLSINGSENDSGVYLLKDLRGNLKSSETLTRLLPKDVILYAPGKDPAPIMNWSSVFRKIHTCPETDAVAHWNISAYAFA</sequence>
<protein>
    <submittedName>
        <fullName evidence="1">Uncharacterized protein</fullName>
    </submittedName>
</protein>
<dbReference type="Proteomes" id="UP001465976">
    <property type="component" value="Unassembled WGS sequence"/>
</dbReference>